<dbReference type="InterPro" id="IPR014507">
    <property type="entry name" value="Baseplate_assembly_J_pred"/>
</dbReference>
<dbReference type="EMBL" id="CP060414">
    <property type="protein sequence ID" value="QNT60066.1"/>
    <property type="molecule type" value="Genomic_DNA"/>
</dbReference>
<dbReference type="InterPro" id="IPR058531">
    <property type="entry name" value="Baseplate_J_M"/>
</dbReference>
<evidence type="ECO:0000313" key="5">
    <source>
        <dbReference type="Proteomes" id="UP000516412"/>
    </source>
</evidence>
<dbReference type="PANTHER" id="PTHR35862">
    <property type="entry name" value="FELS-2 PROPHAGE PROTEIN"/>
    <property type="match status" value="1"/>
</dbReference>
<evidence type="ECO:0000313" key="4">
    <source>
        <dbReference type="EMBL" id="QNT60066.1"/>
    </source>
</evidence>
<evidence type="ECO:0000259" key="2">
    <source>
        <dbReference type="Pfam" id="PF26078"/>
    </source>
</evidence>
<feature type="domain" description="Baseplate J-like C-terminal" evidence="3">
    <location>
        <begin position="292"/>
        <end position="374"/>
    </location>
</feature>
<dbReference type="Pfam" id="PF26078">
    <property type="entry name" value="Baseplate_J_M"/>
    <property type="match status" value="1"/>
</dbReference>
<dbReference type="KEGG" id="nmus:H7A79_0984"/>
<feature type="domain" description="Baseplate J-like central" evidence="2">
    <location>
        <begin position="209"/>
        <end position="286"/>
    </location>
</feature>
<feature type="domain" description="Baseplate protein J-like barrel" evidence="1">
    <location>
        <begin position="99"/>
        <end position="187"/>
    </location>
</feature>
<gene>
    <name evidence="4" type="ORF">H7A79_0984</name>
</gene>
<evidence type="ECO:0000259" key="3">
    <source>
        <dbReference type="Pfam" id="PF26079"/>
    </source>
</evidence>
<organism evidence="4 5">
    <name type="scientific">Neisseria musculi</name>
    <dbReference type="NCBI Taxonomy" id="1815583"/>
    <lineage>
        <taxon>Bacteria</taxon>
        <taxon>Pseudomonadati</taxon>
        <taxon>Pseudomonadota</taxon>
        <taxon>Betaproteobacteria</taxon>
        <taxon>Neisseriales</taxon>
        <taxon>Neisseriaceae</taxon>
        <taxon>Neisseria</taxon>
    </lineage>
</organism>
<accession>A0A7H1MEK1</accession>
<dbReference type="InterPro" id="IPR052726">
    <property type="entry name" value="Phage_Baseplate_Hub"/>
</dbReference>
<proteinExistence type="predicted"/>
<sequence>MDLSTLKREDVKVVADDLSTILAEIIAKYEQDSGKALQPAHIERLLINVYAYREALTRQQVNEAYRQQHVRFATGLMLDLCGDDVNTPRLEAQPAFTTLRFSCEANLSAEQVFIPVGTQVGVGELIFETTTSATLSSSRNTVDLPAQCTTTGTAGNGWAIGQINTLAKPLHDEIEVEVSNITVPSGGIIIESDDAYRERILLAFEAFSVGGPKKAYEYYARRVSQAIAGVHVSNDVDSAGNPIGGTVAVTLLATDGLPSQELIDKVSAALSDETVRPLCDTVIVRAPEVVEYKIDARLVLFKGADSKSVLAAASAAWSDYETARYAKLGKDVVPLDIQTALKVSGVYNVILSNEHGELRDGDVIVIAPNQWARCVSFSLSVDMEQQDG</sequence>
<dbReference type="Pfam" id="PF26079">
    <property type="entry name" value="Baseplate_J_C"/>
    <property type="match status" value="1"/>
</dbReference>
<dbReference type="InterPro" id="IPR058530">
    <property type="entry name" value="Baseplate_J-like_C"/>
</dbReference>
<dbReference type="AlphaFoldDB" id="A0A7H1MEK1"/>
<dbReference type="RefSeq" id="WP_187001273.1">
    <property type="nucleotide sequence ID" value="NZ_CP060414.2"/>
</dbReference>
<dbReference type="Proteomes" id="UP000516412">
    <property type="component" value="Chromosome"/>
</dbReference>
<evidence type="ECO:0000259" key="1">
    <source>
        <dbReference type="Pfam" id="PF04865"/>
    </source>
</evidence>
<dbReference type="PANTHER" id="PTHR35862:SF1">
    <property type="entry name" value="FELS-2 PROPHAGE PROTEIN"/>
    <property type="match status" value="1"/>
</dbReference>
<name>A0A7H1MEK1_9NEIS</name>
<dbReference type="PIRSF" id="PIRSF020481">
    <property type="entry name" value="BAP"/>
    <property type="match status" value="1"/>
</dbReference>
<keyword evidence="5" id="KW-1185">Reference proteome</keyword>
<dbReference type="InterPro" id="IPR006949">
    <property type="entry name" value="Barrel_Baseplate_J-like"/>
</dbReference>
<protein>
    <submittedName>
        <fullName evidence="4">Baseplate J-like family protein</fullName>
    </submittedName>
</protein>
<reference evidence="4" key="1">
    <citation type="submission" date="2024-06" db="EMBL/GenBank/DDBJ databases">
        <title>Complete Genome Sequence of mouse commensal type strain Neisseria musculi.</title>
        <authorList>
            <person name="Thapa E."/>
            <person name="Aluvathingal J."/>
            <person name="Nadendla S."/>
            <person name="Mehta A."/>
            <person name="Tettelin H."/>
            <person name="Weyand N.J."/>
        </authorList>
    </citation>
    <scope>NUCLEOTIDE SEQUENCE</scope>
    <source>
        <strain evidence="4">NW831</strain>
    </source>
</reference>
<dbReference type="Pfam" id="PF04865">
    <property type="entry name" value="Baseplate_J"/>
    <property type="match status" value="1"/>
</dbReference>